<proteinExistence type="predicted"/>
<organism evidence="1">
    <name type="scientific">marine sediment metagenome</name>
    <dbReference type="NCBI Taxonomy" id="412755"/>
    <lineage>
        <taxon>unclassified sequences</taxon>
        <taxon>metagenomes</taxon>
        <taxon>ecological metagenomes</taxon>
    </lineage>
</organism>
<comment type="caution">
    <text evidence="1">The sequence shown here is derived from an EMBL/GenBank/DDBJ whole genome shotgun (WGS) entry which is preliminary data.</text>
</comment>
<reference evidence="1" key="1">
    <citation type="journal article" date="2015" name="Nature">
        <title>Complex archaea that bridge the gap between prokaryotes and eukaryotes.</title>
        <authorList>
            <person name="Spang A."/>
            <person name="Saw J.H."/>
            <person name="Jorgensen S.L."/>
            <person name="Zaremba-Niedzwiedzka K."/>
            <person name="Martijn J."/>
            <person name="Lind A.E."/>
            <person name="van Eijk R."/>
            <person name="Schleper C."/>
            <person name="Guy L."/>
            <person name="Ettema T.J."/>
        </authorList>
    </citation>
    <scope>NUCLEOTIDE SEQUENCE</scope>
</reference>
<protein>
    <submittedName>
        <fullName evidence="1">Uncharacterized protein</fullName>
    </submittedName>
</protein>
<name>A0A0F8YRN4_9ZZZZ</name>
<gene>
    <name evidence="1" type="ORF">LCGC14_2787090</name>
</gene>
<accession>A0A0F8YRN4</accession>
<dbReference type="AlphaFoldDB" id="A0A0F8YRN4"/>
<sequence length="123" mass="14239">MKILKPKQVRFHETFSIPIKHKANGFQCVNVIIGGVSRRDIKSVFGPLTGKEEIVRINIDAQWGHLLKELGIFPSISQARKNGWDKPIELGFSEVMFKKKRKVIFVLKLHPTFFQRLIIARRC</sequence>
<evidence type="ECO:0000313" key="1">
    <source>
        <dbReference type="EMBL" id="KKK84067.1"/>
    </source>
</evidence>
<dbReference type="EMBL" id="LAZR01051942">
    <property type="protein sequence ID" value="KKK84067.1"/>
    <property type="molecule type" value="Genomic_DNA"/>
</dbReference>